<gene>
    <name evidence="4" type="ORF">ACA29_14695</name>
</gene>
<sequence length="103" mass="11820">MAGKRNHLGCLFPGYKWCGPGCSGPGSPINDVDACCMRHDRCLNRGIHPCICDVHPCICDEQFMNCLRPKMTRRSQDGRHARLMYRAMQLKTTFQCQKLGRYR</sequence>
<dbReference type="GO" id="GO:0004623">
    <property type="term" value="F:phospholipase A2 activity"/>
    <property type="evidence" value="ECO:0007669"/>
    <property type="project" value="InterPro"/>
</dbReference>
<dbReference type="EMBL" id="LGPB01000112">
    <property type="protein sequence ID" value="KRG11797.1"/>
    <property type="molecule type" value="Genomic_DNA"/>
</dbReference>
<evidence type="ECO:0000256" key="1">
    <source>
        <dbReference type="ARBA" id="ARBA00004613"/>
    </source>
</evidence>
<comment type="caution">
    <text evidence="4">The sequence shown here is derived from an EMBL/GenBank/DDBJ whole genome shotgun (WGS) entry which is preliminary data.</text>
</comment>
<dbReference type="SUPFAM" id="SSF48619">
    <property type="entry name" value="Phospholipase A2, PLA2"/>
    <property type="match status" value="1"/>
</dbReference>
<accession>A0A0Q9XU29</accession>
<dbReference type="PROSITE" id="PS00118">
    <property type="entry name" value="PA2_HIS"/>
    <property type="match status" value="1"/>
</dbReference>
<dbReference type="InterPro" id="IPR013607">
    <property type="entry name" value="Phospholipase_A2-like"/>
</dbReference>
<protein>
    <recommendedName>
        <fullName evidence="3">Phospholipase A2-like domain-containing protein</fullName>
    </recommendedName>
</protein>
<dbReference type="GO" id="GO:0006644">
    <property type="term" value="P:phospholipid metabolic process"/>
    <property type="evidence" value="ECO:0007669"/>
    <property type="project" value="InterPro"/>
</dbReference>
<dbReference type="Pfam" id="PF08398">
    <property type="entry name" value="Phospholip_A2_4"/>
    <property type="match status" value="1"/>
</dbReference>
<comment type="subcellular location">
    <subcellularLocation>
        <location evidence="1">Secreted</location>
    </subcellularLocation>
</comment>
<evidence type="ECO:0000313" key="5">
    <source>
        <dbReference type="Proteomes" id="UP000053881"/>
    </source>
</evidence>
<evidence type="ECO:0000256" key="2">
    <source>
        <dbReference type="ARBA" id="ARBA00022525"/>
    </source>
</evidence>
<evidence type="ECO:0000259" key="3">
    <source>
        <dbReference type="Pfam" id="PF08398"/>
    </source>
</evidence>
<name>A0A0Q9XU29_9BACI</name>
<dbReference type="GO" id="GO:0005198">
    <property type="term" value="F:structural molecule activity"/>
    <property type="evidence" value="ECO:0007669"/>
    <property type="project" value="InterPro"/>
</dbReference>
<dbReference type="GO" id="GO:0050482">
    <property type="term" value="P:arachidonate secretion"/>
    <property type="evidence" value="ECO:0007669"/>
    <property type="project" value="InterPro"/>
</dbReference>
<dbReference type="InterPro" id="IPR036444">
    <property type="entry name" value="PLipase_A2_dom_sf"/>
</dbReference>
<dbReference type="AlphaFoldDB" id="A0A0Q9XU29"/>
<organism evidence="4 5">
    <name type="scientific">Lederbergia galactosidilytica</name>
    <dbReference type="NCBI Taxonomy" id="217031"/>
    <lineage>
        <taxon>Bacteria</taxon>
        <taxon>Bacillati</taxon>
        <taxon>Bacillota</taxon>
        <taxon>Bacilli</taxon>
        <taxon>Bacillales</taxon>
        <taxon>Bacillaceae</taxon>
        <taxon>Lederbergia</taxon>
    </lineage>
</organism>
<reference evidence="4 5" key="1">
    <citation type="submission" date="2015-06" db="EMBL/GenBank/DDBJ databases">
        <title>Genome sequencing project of Bacillus galactosidilyticus PL133.</title>
        <authorList>
            <person name="Gaiero J."/>
            <person name="Nicol R."/>
            <person name="Habash M."/>
        </authorList>
    </citation>
    <scope>NUCLEOTIDE SEQUENCE [LARGE SCALE GENOMIC DNA]</scope>
    <source>
        <strain evidence="4 5">PL133</strain>
    </source>
</reference>
<dbReference type="Proteomes" id="UP000053881">
    <property type="component" value="Unassembled WGS sequence"/>
</dbReference>
<dbReference type="InterPro" id="IPR033113">
    <property type="entry name" value="PLA2_histidine"/>
</dbReference>
<evidence type="ECO:0000313" key="4">
    <source>
        <dbReference type="EMBL" id="KRG11797.1"/>
    </source>
</evidence>
<feature type="domain" description="Phospholipase A2-like" evidence="3">
    <location>
        <begin position="11"/>
        <end position="41"/>
    </location>
</feature>
<dbReference type="PATRIC" id="fig|217031.4.peg.4971"/>
<dbReference type="Gene3D" id="1.20.90.10">
    <property type="entry name" value="Phospholipase A2 domain"/>
    <property type="match status" value="1"/>
</dbReference>
<dbReference type="GO" id="GO:0005576">
    <property type="term" value="C:extracellular region"/>
    <property type="evidence" value="ECO:0007669"/>
    <property type="project" value="UniProtKB-SubCell"/>
</dbReference>
<keyword evidence="2" id="KW-0964">Secreted</keyword>
<proteinExistence type="predicted"/>